<dbReference type="Proteomes" id="UP001305414">
    <property type="component" value="Unassembled WGS sequence"/>
</dbReference>
<gene>
    <name evidence="2" type="ORF">RRF57_002410</name>
</gene>
<evidence type="ECO:0008006" key="4">
    <source>
        <dbReference type="Google" id="ProtNLM"/>
    </source>
</evidence>
<name>A0AAN7U6X1_9PEZI</name>
<dbReference type="InterPro" id="IPR001106">
    <property type="entry name" value="Aromatic_Lyase"/>
</dbReference>
<evidence type="ECO:0000313" key="2">
    <source>
        <dbReference type="EMBL" id="KAK5626695.1"/>
    </source>
</evidence>
<comment type="similarity">
    <text evidence="1">Belongs to the PAL/histidase family.</text>
</comment>
<organism evidence="2 3">
    <name type="scientific">Xylaria bambusicola</name>
    <dbReference type="NCBI Taxonomy" id="326684"/>
    <lineage>
        <taxon>Eukaryota</taxon>
        <taxon>Fungi</taxon>
        <taxon>Dikarya</taxon>
        <taxon>Ascomycota</taxon>
        <taxon>Pezizomycotina</taxon>
        <taxon>Sordariomycetes</taxon>
        <taxon>Xylariomycetidae</taxon>
        <taxon>Xylariales</taxon>
        <taxon>Xylariaceae</taxon>
        <taxon>Xylaria</taxon>
    </lineage>
</organism>
<evidence type="ECO:0000256" key="1">
    <source>
        <dbReference type="ARBA" id="ARBA00007238"/>
    </source>
</evidence>
<dbReference type="PANTHER" id="PTHR10362">
    <property type="entry name" value="HISTIDINE AMMONIA-LYASE"/>
    <property type="match status" value="1"/>
</dbReference>
<comment type="caution">
    <text evidence="2">The sequence shown here is derived from an EMBL/GenBank/DDBJ whole genome shotgun (WGS) entry which is preliminary data.</text>
</comment>
<protein>
    <recommendedName>
        <fullName evidence="4">Phenylalanine ammonia-lyase</fullName>
    </recommendedName>
</protein>
<dbReference type="Gene3D" id="1.20.200.10">
    <property type="entry name" value="Fumarase/aspartase (Central domain)"/>
    <property type="match status" value="3"/>
</dbReference>
<dbReference type="Gene3D" id="1.10.275.10">
    <property type="entry name" value="Fumarase/aspartase (N-terminal domain)"/>
    <property type="match status" value="1"/>
</dbReference>
<accession>A0AAN7U6X1</accession>
<dbReference type="InterPro" id="IPR008948">
    <property type="entry name" value="L-Aspartase-like"/>
</dbReference>
<evidence type="ECO:0000313" key="3">
    <source>
        <dbReference type="Proteomes" id="UP001305414"/>
    </source>
</evidence>
<dbReference type="EMBL" id="JAWHQM010000004">
    <property type="protein sequence ID" value="KAK5626695.1"/>
    <property type="molecule type" value="Genomic_DNA"/>
</dbReference>
<sequence>MENQRSNPTYNIHHKWATPHARQALMSWSRTKQLVKAGFITVDGESLDIASLVHGCYMILKSDTAINDRIDASVETPQGYLSKGYYLYGKSITTASDLNFACNSIGFNTGFGGSAENRTKDVLGLQRSFMQHTQSAIFTTEDKKDTPSTHEYLGSHSMPTSWVRATILLRCNTNIGGRSAMTYSVIDAILRLIKHDITPVVLLRGSISASDVYVRVGGKWGSPKIKTACQALKDVSIGPVVLGPKEGLSLINGIIASAAVASLALYEANQLAVVSQFLTALTSEALYTNDEWAHPFIAAVRPHQGKIKAAQNIRTVLQGSRLSYGLEPLQSWSASGAICFAEFASMARTPTELNSTSDNPVVNFADNDIHCGANFQAASVTSVVEKTRIALQSIGKILFSQTSEMINHDLSNCLPPNLVADDPSLPFCLKGIDVNTAAYMSELAFIANPVSNHVQSAERHNQAINSLGLLSARQTMTAVELLSMIVANCLYTSCQGVDVRAMHRTFLVEFQTLARRFISSLKSEKPIALDLFDSFWKLFEEAWYETAALEIIERCDRASEWFIFTIVYSSDFTGHLIVAEVVACQRSLSALALDLYQIHRDKFFENQTTPEYLGQGTKVLYYFVRDHLDVPMHRGQVEHPGADDPTGNVIDGRPKRTIGSWVSLIYEAIRDGSLYDAMFHYLETTSMLGAESRCH</sequence>
<dbReference type="AlphaFoldDB" id="A0AAN7U6X1"/>
<dbReference type="GO" id="GO:0003824">
    <property type="term" value="F:catalytic activity"/>
    <property type="evidence" value="ECO:0007669"/>
    <property type="project" value="InterPro"/>
</dbReference>
<dbReference type="Pfam" id="PF00221">
    <property type="entry name" value="Lyase_aromatic"/>
    <property type="match status" value="1"/>
</dbReference>
<reference evidence="2 3" key="1">
    <citation type="submission" date="2023-10" db="EMBL/GenBank/DDBJ databases">
        <title>Draft genome sequence of Xylaria bambusicola isolate GMP-LS, the root and basal stem rot pathogen of sugarcane in Indonesia.</title>
        <authorList>
            <person name="Selvaraj P."/>
            <person name="Muralishankar V."/>
            <person name="Muruganantham S."/>
            <person name="Sp S."/>
            <person name="Haryani S."/>
            <person name="Lau K.J.X."/>
            <person name="Naqvi N.I."/>
        </authorList>
    </citation>
    <scope>NUCLEOTIDE SEQUENCE [LARGE SCALE GENOMIC DNA]</scope>
    <source>
        <strain evidence="2">GMP-LS</strain>
    </source>
</reference>
<keyword evidence="3" id="KW-1185">Reference proteome</keyword>
<dbReference type="SUPFAM" id="SSF48557">
    <property type="entry name" value="L-aspartase-like"/>
    <property type="match status" value="1"/>
</dbReference>
<proteinExistence type="inferred from homology"/>
<dbReference type="InterPro" id="IPR024083">
    <property type="entry name" value="Fumarase/histidase_N"/>
</dbReference>